<comment type="similarity">
    <text evidence="2">Belongs to the GSP F family.</text>
</comment>
<organism evidence="10 11">
    <name type="scientific">Mangrovivirga cuniculi</name>
    <dbReference type="NCBI Taxonomy" id="2715131"/>
    <lineage>
        <taxon>Bacteria</taxon>
        <taxon>Pseudomonadati</taxon>
        <taxon>Bacteroidota</taxon>
        <taxon>Cytophagia</taxon>
        <taxon>Cytophagales</taxon>
        <taxon>Mangrovivirgaceae</taxon>
        <taxon>Mangrovivirga</taxon>
    </lineage>
</organism>
<dbReference type="PRINTS" id="PR00812">
    <property type="entry name" value="BCTERIALGSPF"/>
</dbReference>
<evidence type="ECO:0000313" key="11">
    <source>
        <dbReference type="Proteomes" id="UP000298616"/>
    </source>
</evidence>
<feature type="transmembrane region" description="Helical" evidence="8">
    <location>
        <begin position="347"/>
        <end position="369"/>
    </location>
</feature>
<dbReference type="PANTHER" id="PTHR30012:SF0">
    <property type="entry name" value="TYPE II SECRETION SYSTEM PROTEIN F-RELATED"/>
    <property type="match status" value="1"/>
</dbReference>
<dbReference type="AlphaFoldDB" id="A0A4D7JDL5"/>
<dbReference type="InterPro" id="IPR003004">
    <property type="entry name" value="GspF/PilC"/>
</dbReference>
<dbReference type="OrthoDB" id="1523422at2"/>
<dbReference type="KEGG" id="fpf:DCC35_02810"/>
<proteinExistence type="inferred from homology"/>
<dbReference type="Proteomes" id="UP000298616">
    <property type="component" value="Chromosome"/>
</dbReference>
<evidence type="ECO:0000259" key="9">
    <source>
        <dbReference type="Pfam" id="PF00482"/>
    </source>
</evidence>
<protein>
    <submittedName>
        <fullName evidence="10">Type II secretion system F family protein</fullName>
    </submittedName>
</protein>
<evidence type="ECO:0000256" key="6">
    <source>
        <dbReference type="ARBA" id="ARBA00023136"/>
    </source>
</evidence>
<gene>
    <name evidence="10" type="ORF">DCC35_02810</name>
</gene>
<dbReference type="PANTHER" id="PTHR30012">
    <property type="entry name" value="GENERAL SECRETION PATHWAY PROTEIN"/>
    <property type="match status" value="1"/>
</dbReference>
<dbReference type="GO" id="GO:0005886">
    <property type="term" value="C:plasma membrane"/>
    <property type="evidence" value="ECO:0007669"/>
    <property type="project" value="UniProtKB-SubCell"/>
</dbReference>
<evidence type="ECO:0000256" key="2">
    <source>
        <dbReference type="ARBA" id="ARBA00005745"/>
    </source>
</evidence>
<keyword evidence="6 8" id="KW-0472">Membrane</keyword>
<reference evidence="10 11" key="1">
    <citation type="submission" date="2018-04" db="EMBL/GenBank/DDBJ databases">
        <title>Complete genome uncultured novel isolate.</title>
        <authorList>
            <person name="Merlino G."/>
        </authorList>
    </citation>
    <scope>NUCLEOTIDE SEQUENCE [LARGE SCALE GENOMIC DNA]</scope>
    <source>
        <strain evidence="11">R1DC9</strain>
    </source>
</reference>
<dbReference type="Pfam" id="PF00482">
    <property type="entry name" value="T2SSF"/>
    <property type="match status" value="2"/>
</dbReference>
<evidence type="ECO:0000256" key="4">
    <source>
        <dbReference type="ARBA" id="ARBA00022692"/>
    </source>
</evidence>
<keyword evidence="4 8" id="KW-0812">Transmembrane</keyword>
<keyword evidence="3" id="KW-1003">Cell membrane</keyword>
<dbReference type="RefSeq" id="WP_137089356.1">
    <property type="nucleotide sequence ID" value="NZ_CP028923.1"/>
</dbReference>
<feature type="transmembrane region" description="Helical" evidence="8">
    <location>
        <begin position="186"/>
        <end position="214"/>
    </location>
</feature>
<keyword evidence="5 8" id="KW-1133">Transmembrane helix</keyword>
<feature type="transmembrane region" description="Helical" evidence="8">
    <location>
        <begin position="143"/>
        <end position="166"/>
    </location>
</feature>
<evidence type="ECO:0000256" key="3">
    <source>
        <dbReference type="ARBA" id="ARBA00022475"/>
    </source>
</evidence>
<evidence type="ECO:0000313" key="10">
    <source>
        <dbReference type="EMBL" id="QCK13761.1"/>
    </source>
</evidence>
<feature type="domain" description="Type II secretion system protein GspF" evidence="9">
    <location>
        <begin position="45"/>
        <end position="167"/>
    </location>
</feature>
<comment type="subcellular location">
    <subcellularLocation>
        <location evidence="1">Cell membrane</location>
        <topology evidence="1">Multi-pass membrane protein</topology>
    </subcellularLocation>
</comment>
<evidence type="ECO:0000256" key="7">
    <source>
        <dbReference type="SAM" id="MobiDB-lite"/>
    </source>
</evidence>
<dbReference type="InterPro" id="IPR018076">
    <property type="entry name" value="T2SS_GspF_dom"/>
</dbReference>
<evidence type="ECO:0000256" key="1">
    <source>
        <dbReference type="ARBA" id="ARBA00004651"/>
    </source>
</evidence>
<dbReference type="InterPro" id="IPR042094">
    <property type="entry name" value="T2SS_GspF_sf"/>
</dbReference>
<keyword evidence="11" id="KW-1185">Reference proteome</keyword>
<dbReference type="EMBL" id="CP028923">
    <property type="protein sequence ID" value="QCK13761.1"/>
    <property type="molecule type" value="Genomic_DNA"/>
</dbReference>
<sequence length="380" mass="43211">MEGNKIYFKQPETKKEKKRAKSKSSGSSSIEFGGKKFKDKDKVVFYKEISSMLNAGLDVISALSIVSENEFSDKTKNIITKLNTDISNGASINQAFSDSESFSSYEIFNIKIGEETGRVKHVFKKLSEHYEQKDKQKKQFINAMIYPLSVVVISVIAVMFMMIFIVPMFKEVFGRTNADLPEITEAIISLSNFIQGNFVYIIGLSLILFLLVFINRKKTGFRKVTSSILLKIPVIKNVIKSYYLNRLCASFSILISSNIDLVRSIDFCSKMIGFYPLEESLRQMKSEILKGDSLHNTLNAKNKLFDNKFISFIKIGEETNQLDLMFEELSNQYADELEHRVSVLNKVIEPVIIIFLGGFVGLILVAMYLPMFEISTQMGF</sequence>
<feature type="domain" description="Type II secretion system protein GspF" evidence="9">
    <location>
        <begin position="248"/>
        <end position="370"/>
    </location>
</feature>
<feature type="region of interest" description="Disordered" evidence="7">
    <location>
        <begin position="1"/>
        <end position="31"/>
    </location>
</feature>
<name>A0A4D7JDL5_9BACT</name>
<dbReference type="Gene3D" id="1.20.81.30">
    <property type="entry name" value="Type II secretion system (T2SS), domain F"/>
    <property type="match status" value="2"/>
</dbReference>
<accession>A0A4D7JDL5</accession>
<evidence type="ECO:0000256" key="5">
    <source>
        <dbReference type="ARBA" id="ARBA00022989"/>
    </source>
</evidence>
<evidence type="ECO:0000256" key="8">
    <source>
        <dbReference type="SAM" id="Phobius"/>
    </source>
</evidence>